<dbReference type="Pfam" id="PF13360">
    <property type="entry name" value="PQQ_2"/>
    <property type="match status" value="1"/>
</dbReference>
<keyword evidence="4" id="KW-1185">Reference proteome</keyword>
<sequence length="416" mass="43890">MTAETNGTDRTGQGTGFVKGCLAPLATLVGILLLLGGLIAAVILPASGYAPGFSMAKVWDGPRDTVPSEDGGEVSLAGDAVVRSRADAVTAFDVRSGKKRWEYLVPDRAEICATNHHAAAGVSMVAYRQARPTEEDCATVVAVDLADGRELWRTDGVAAGFLDKVATAGGGLGVLHYGDRLRAVDLKTGAPRWTAPLPKGCDPHDLALAPKQVVAALMCGAEATLLAYDPANGKTRWTVPVDARRGVDEDAQLRVLSADPPTVRVYEADGKTSGVLSYGPDGRTRARIAGGGDYGKLMSTRVEGGRLFASVWAGDGESTSFSGIVAFDLASGDQLWRTKVAGDDFDVTDGRVTAARGHRHGDLMTVLDAATGDEEDDRSFRDSEVRSIAGVLAYQDLVILVHADDSMPPFSVYERW</sequence>
<evidence type="ECO:0000259" key="2">
    <source>
        <dbReference type="Pfam" id="PF13360"/>
    </source>
</evidence>
<feature type="domain" description="Pyrrolo-quinoline quinone repeat" evidence="2">
    <location>
        <begin position="88"/>
        <end position="263"/>
    </location>
</feature>
<dbReference type="InterPro" id="IPR011047">
    <property type="entry name" value="Quinoprotein_ADH-like_sf"/>
</dbReference>
<dbReference type="InterPro" id="IPR018391">
    <property type="entry name" value="PQQ_b-propeller_rpt"/>
</dbReference>
<gene>
    <name evidence="3" type="ORF">ACFFTP_12195</name>
</gene>
<name>A0ABV5QN75_9ACTN</name>
<reference evidence="3 4" key="1">
    <citation type="submission" date="2024-09" db="EMBL/GenBank/DDBJ databases">
        <authorList>
            <person name="Sun Q."/>
            <person name="Mori K."/>
        </authorList>
    </citation>
    <scope>NUCLEOTIDE SEQUENCE [LARGE SCALE GENOMIC DNA]</scope>
    <source>
        <strain evidence="3 4">JCM 4414</strain>
    </source>
</reference>
<accession>A0ABV5QN75</accession>
<keyword evidence="1" id="KW-0472">Membrane</keyword>
<dbReference type="EMBL" id="JBHMCT010000008">
    <property type="protein sequence ID" value="MFB9554952.1"/>
    <property type="molecule type" value="Genomic_DNA"/>
</dbReference>
<dbReference type="Proteomes" id="UP001589716">
    <property type="component" value="Unassembled WGS sequence"/>
</dbReference>
<dbReference type="Gene3D" id="2.40.128.630">
    <property type="match status" value="1"/>
</dbReference>
<dbReference type="SMART" id="SM00564">
    <property type="entry name" value="PQQ"/>
    <property type="match status" value="5"/>
</dbReference>
<evidence type="ECO:0000256" key="1">
    <source>
        <dbReference type="SAM" id="Phobius"/>
    </source>
</evidence>
<dbReference type="RefSeq" id="WP_345488809.1">
    <property type="nucleotide sequence ID" value="NZ_BAAAWU010000001.1"/>
</dbReference>
<dbReference type="PANTHER" id="PTHR34512:SF30">
    <property type="entry name" value="OUTER MEMBRANE PROTEIN ASSEMBLY FACTOR BAMB"/>
    <property type="match status" value="1"/>
</dbReference>
<dbReference type="PANTHER" id="PTHR34512">
    <property type="entry name" value="CELL SURFACE PROTEIN"/>
    <property type="match status" value="1"/>
</dbReference>
<comment type="caution">
    <text evidence="3">The sequence shown here is derived from an EMBL/GenBank/DDBJ whole genome shotgun (WGS) entry which is preliminary data.</text>
</comment>
<dbReference type="InterPro" id="IPR015943">
    <property type="entry name" value="WD40/YVTN_repeat-like_dom_sf"/>
</dbReference>
<dbReference type="SUPFAM" id="SSF50998">
    <property type="entry name" value="Quinoprotein alcohol dehydrogenase-like"/>
    <property type="match status" value="1"/>
</dbReference>
<dbReference type="Gene3D" id="2.130.10.10">
    <property type="entry name" value="YVTN repeat-like/Quinoprotein amine dehydrogenase"/>
    <property type="match status" value="1"/>
</dbReference>
<evidence type="ECO:0000313" key="3">
    <source>
        <dbReference type="EMBL" id="MFB9554952.1"/>
    </source>
</evidence>
<proteinExistence type="predicted"/>
<evidence type="ECO:0000313" key="4">
    <source>
        <dbReference type="Proteomes" id="UP001589716"/>
    </source>
</evidence>
<organism evidence="3 4">
    <name type="scientific">Streptomyces roseoviridis</name>
    <dbReference type="NCBI Taxonomy" id="67361"/>
    <lineage>
        <taxon>Bacteria</taxon>
        <taxon>Bacillati</taxon>
        <taxon>Actinomycetota</taxon>
        <taxon>Actinomycetes</taxon>
        <taxon>Kitasatosporales</taxon>
        <taxon>Streptomycetaceae</taxon>
        <taxon>Streptomyces</taxon>
    </lineage>
</organism>
<keyword evidence="1" id="KW-1133">Transmembrane helix</keyword>
<keyword evidence="1" id="KW-0812">Transmembrane</keyword>
<protein>
    <submittedName>
        <fullName evidence="3">PQQ-binding-like beta-propeller repeat protein</fullName>
    </submittedName>
</protein>
<dbReference type="InterPro" id="IPR002372">
    <property type="entry name" value="PQQ_rpt_dom"/>
</dbReference>
<feature type="transmembrane region" description="Helical" evidence="1">
    <location>
        <begin position="21"/>
        <end position="44"/>
    </location>
</feature>